<accession>A0A7M7PWM0</accession>
<feature type="compositionally biased region" description="Pro residues" evidence="8">
    <location>
        <begin position="47"/>
        <end position="113"/>
    </location>
</feature>
<keyword evidence="12" id="KW-1185">Reference proteome</keyword>
<dbReference type="RefSeq" id="XP_030855603.1">
    <property type="nucleotide sequence ID" value="XM_030999743.1"/>
</dbReference>
<feature type="region of interest" description="Disordered" evidence="8">
    <location>
        <begin position="1"/>
        <end position="119"/>
    </location>
</feature>
<dbReference type="PROSITE" id="PS51837">
    <property type="entry name" value="LITAF"/>
    <property type="match status" value="1"/>
</dbReference>
<keyword evidence="5" id="KW-0479">Metal-binding</keyword>
<dbReference type="InParanoid" id="A0A7M7PWM0"/>
<dbReference type="AlphaFoldDB" id="A0A7M7PWM0"/>
<evidence type="ECO:0000256" key="4">
    <source>
        <dbReference type="ARBA" id="ARBA00005975"/>
    </source>
</evidence>
<comment type="subcellular location">
    <subcellularLocation>
        <location evidence="2">Endosome membrane</location>
        <topology evidence="2">Peripheral membrane protein</topology>
    </subcellularLocation>
    <subcellularLocation>
        <location evidence="1">Late endosome membrane</location>
    </subcellularLocation>
    <subcellularLocation>
        <location evidence="3">Lysosome membrane</location>
        <topology evidence="3">Peripheral membrane protein</topology>
        <orientation evidence="3">Cytoplasmic side</orientation>
    </subcellularLocation>
</comment>
<keyword evidence="9" id="KW-1133">Transmembrane helix</keyword>
<name>A0A7M7PWM0_STRPU</name>
<dbReference type="PANTHER" id="PTHR23292">
    <property type="entry name" value="LIPOPOLYSACCHARIDE-INDUCED TUMOR NECROSIS FACTOR-ALPHA FACTOR"/>
    <property type="match status" value="1"/>
</dbReference>
<dbReference type="PANTHER" id="PTHR23292:SF6">
    <property type="entry name" value="FI16602P1-RELATED"/>
    <property type="match status" value="1"/>
</dbReference>
<evidence type="ECO:0000313" key="12">
    <source>
        <dbReference type="Proteomes" id="UP000007110"/>
    </source>
</evidence>
<evidence type="ECO:0000256" key="6">
    <source>
        <dbReference type="ARBA" id="ARBA00022833"/>
    </source>
</evidence>
<proteinExistence type="inferred from homology"/>
<protein>
    <recommendedName>
        <fullName evidence="10">LITAF domain-containing protein</fullName>
    </recommendedName>
</protein>
<dbReference type="OMA" id="QVLPPMY"/>
<feature type="domain" description="LITAF" evidence="10">
    <location>
        <begin position="133"/>
        <end position="218"/>
    </location>
</feature>
<evidence type="ECO:0000256" key="5">
    <source>
        <dbReference type="ARBA" id="ARBA00022723"/>
    </source>
</evidence>
<evidence type="ECO:0000256" key="7">
    <source>
        <dbReference type="ARBA" id="ARBA00023136"/>
    </source>
</evidence>
<sequence>MSDYQGAPPQYQEKSQGSAGGMEDTPPPPYAQGPDQPSYPAANPGYPMQPPPASGYTVQPPPTAGYPVQPPPAAGYPMQPPPGAGYPMQPPPAAGYPVQPPPPAGYTVQPPPMNTAYTAQPQAVNPNNVVIVSQPGLVFHHNLIFRDAPVVCACPNCHSQVTSNVRREIGGLTLLIMGALCIFGLWFFCCLIPLCIDACKDAVHTCPVCKHQLGRWSQL</sequence>
<dbReference type="InterPro" id="IPR037519">
    <property type="entry name" value="LITAF_fam"/>
</dbReference>
<feature type="transmembrane region" description="Helical" evidence="9">
    <location>
        <begin position="172"/>
        <end position="194"/>
    </location>
</feature>
<evidence type="ECO:0000256" key="2">
    <source>
        <dbReference type="ARBA" id="ARBA00004481"/>
    </source>
</evidence>
<dbReference type="GO" id="GO:0005765">
    <property type="term" value="C:lysosomal membrane"/>
    <property type="evidence" value="ECO:0007669"/>
    <property type="project" value="UniProtKB-SubCell"/>
</dbReference>
<dbReference type="InterPro" id="IPR006629">
    <property type="entry name" value="LITAF"/>
</dbReference>
<dbReference type="OrthoDB" id="4713066at2759"/>
<dbReference type="GO" id="GO:0031902">
    <property type="term" value="C:late endosome membrane"/>
    <property type="evidence" value="ECO:0007669"/>
    <property type="project" value="UniProtKB-SubCell"/>
</dbReference>
<comment type="similarity">
    <text evidence="4">Belongs to the CDIP1/LITAF family.</text>
</comment>
<reference evidence="12" key="1">
    <citation type="submission" date="2015-02" db="EMBL/GenBank/DDBJ databases">
        <title>Genome sequencing for Strongylocentrotus purpuratus.</title>
        <authorList>
            <person name="Murali S."/>
            <person name="Liu Y."/>
            <person name="Vee V."/>
            <person name="English A."/>
            <person name="Wang M."/>
            <person name="Skinner E."/>
            <person name="Han Y."/>
            <person name="Muzny D.M."/>
            <person name="Worley K.C."/>
            <person name="Gibbs R.A."/>
        </authorList>
    </citation>
    <scope>NUCLEOTIDE SEQUENCE</scope>
</reference>
<keyword evidence="7 9" id="KW-0472">Membrane</keyword>
<evidence type="ECO:0000256" key="8">
    <source>
        <dbReference type="SAM" id="MobiDB-lite"/>
    </source>
</evidence>
<keyword evidence="9" id="KW-0812">Transmembrane</keyword>
<dbReference type="EnsemblMetazoa" id="XM_030999743">
    <property type="protein sequence ID" value="XP_030855603"/>
    <property type="gene ID" value="LOC115929763"/>
</dbReference>
<dbReference type="Pfam" id="PF10601">
    <property type="entry name" value="zf-LITAF-like"/>
    <property type="match status" value="1"/>
</dbReference>
<dbReference type="GeneID" id="115929763"/>
<evidence type="ECO:0000313" key="11">
    <source>
        <dbReference type="EnsemblMetazoa" id="XP_030855603"/>
    </source>
</evidence>
<organism evidence="11 12">
    <name type="scientific">Strongylocentrotus purpuratus</name>
    <name type="common">Purple sea urchin</name>
    <dbReference type="NCBI Taxonomy" id="7668"/>
    <lineage>
        <taxon>Eukaryota</taxon>
        <taxon>Metazoa</taxon>
        <taxon>Echinodermata</taxon>
        <taxon>Eleutherozoa</taxon>
        <taxon>Echinozoa</taxon>
        <taxon>Echinoidea</taxon>
        <taxon>Euechinoidea</taxon>
        <taxon>Echinacea</taxon>
        <taxon>Camarodonta</taxon>
        <taxon>Echinidea</taxon>
        <taxon>Strongylocentrotidae</taxon>
        <taxon>Strongylocentrotus</taxon>
    </lineage>
</organism>
<dbReference type="KEGG" id="spu:115929763"/>
<evidence type="ECO:0000256" key="9">
    <source>
        <dbReference type="SAM" id="Phobius"/>
    </source>
</evidence>
<dbReference type="Proteomes" id="UP000007110">
    <property type="component" value="Unassembled WGS sequence"/>
</dbReference>
<dbReference type="GO" id="GO:0008270">
    <property type="term" value="F:zinc ion binding"/>
    <property type="evidence" value="ECO:0000318"/>
    <property type="project" value="GO_Central"/>
</dbReference>
<evidence type="ECO:0000259" key="10">
    <source>
        <dbReference type="PROSITE" id="PS51837"/>
    </source>
</evidence>
<evidence type="ECO:0000256" key="1">
    <source>
        <dbReference type="ARBA" id="ARBA00004414"/>
    </source>
</evidence>
<reference evidence="11" key="2">
    <citation type="submission" date="2021-01" db="UniProtKB">
        <authorList>
            <consortium name="EnsemblMetazoa"/>
        </authorList>
    </citation>
    <scope>IDENTIFICATION</scope>
</reference>
<evidence type="ECO:0000256" key="3">
    <source>
        <dbReference type="ARBA" id="ARBA00004630"/>
    </source>
</evidence>
<keyword evidence="6" id="KW-0862">Zinc</keyword>
<dbReference type="SMART" id="SM00714">
    <property type="entry name" value="LITAF"/>
    <property type="match status" value="1"/>
</dbReference>